<dbReference type="AlphaFoldDB" id="A0A8E2WA55"/>
<gene>
    <name evidence="1" type="ORF">C8D77_11283</name>
</gene>
<name>A0A8E2WA55_RHILI</name>
<dbReference type="Gene3D" id="3.30.40.220">
    <property type="match status" value="1"/>
</dbReference>
<dbReference type="GeneID" id="61055061"/>
<sequence length="328" mass="36877">MAGKIYVIMTGNENSLWSRCLSESLVALEFGKTYFDPWRAEDYDSYLEVTKAGAAKDDSEADVKGRATLWFNRGNDLTRSEGDLWLHRDKNSDSLYWARTTSADPVFDHSDPDSVMLAKPVTKWSRHDKKMKPLSWKTIHPVAKDYISSMAAMFSVANADMKAYVQALIDGGDLTPWHSRPKWEERLGVQKGKALGSSVSLHELTLANLMLSITGTVANSNGQKVFKTLKNKELHCSEAEMKAHLANLYEEQKGKCAITGLTMHLHGQDDCDSDMLVSPDRIDSYGHYSIGNVQLVCRFVNFWKMAQDNNRFAELLDRVVANQLADTL</sequence>
<reference evidence="1 2" key="1">
    <citation type="submission" date="2018-05" db="EMBL/GenBank/DDBJ databases">
        <title>Genomic Encyclopedia of Type Strains, Phase IV (KMG-IV): sequencing the most valuable type-strain genomes for metagenomic binning, comparative biology and taxonomic classification.</title>
        <authorList>
            <person name="Goeker M."/>
        </authorList>
    </citation>
    <scope>NUCLEOTIDE SEQUENCE [LARGE SCALE GENOMIC DNA]</scope>
    <source>
        <strain evidence="1 2">DSM 2626</strain>
    </source>
</reference>
<comment type="caution">
    <text evidence="1">The sequence shown here is derived from an EMBL/GenBank/DDBJ whole genome shotgun (WGS) entry which is preliminary data.</text>
</comment>
<dbReference type="Proteomes" id="UP000245631">
    <property type="component" value="Unassembled WGS sequence"/>
</dbReference>
<proteinExistence type="predicted"/>
<organism evidence="1 2">
    <name type="scientific">Rhizobium loti</name>
    <name type="common">Mesorhizobium loti</name>
    <dbReference type="NCBI Taxonomy" id="381"/>
    <lineage>
        <taxon>Bacteria</taxon>
        <taxon>Pseudomonadati</taxon>
        <taxon>Pseudomonadota</taxon>
        <taxon>Alphaproteobacteria</taxon>
        <taxon>Hyphomicrobiales</taxon>
        <taxon>Phyllobacteriaceae</taxon>
        <taxon>Mesorhizobium</taxon>
    </lineage>
</organism>
<accession>A0A8E2WA55</accession>
<protein>
    <submittedName>
        <fullName evidence="1">Uncharacterized protein</fullName>
    </submittedName>
</protein>
<dbReference type="RefSeq" id="WP_146211838.1">
    <property type="nucleotide sequence ID" value="NZ_QGGH01000012.1"/>
</dbReference>
<dbReference type="EMBL" id="QGGH01000012">
    <property type="protein sequence ID" value="PWJ88190.1"/>
    <property type="molecule type" value="Genomic_DNA"/>
</dbReference>
<evidence type="ECO:0000313" key="1">
    <source>
        <dbReference type="EMBL" id="PWJ88190.1"/>
    </source>
</evidence>
<evidence type="ECO:0000313" key="2">
    <source>
        <dbReference type="Proteomes" id="UP000245631"/>
    </source>
</evidence>